<comment type="caution">
    <text evidence="2">The sequence shown here is derived from an EMBL/GenBank/DDBJ whole genome shotgun (WGS) entry which is preliminary data.</text>
</comment>
<feature type="region of interest" description="Disordered" evidence="1">
    <location>
        <begin position="79"/>
        <end position="125"/>
    </location>
</feature>
<name>A0A834SF82_9FABA</name>
<evidence type="ECO:0000256" key="1">
    <source>
        <dbReference type="SAM" id="MobiDB-lite"/>
    </source>
</evidence>
<feature type="compositionally biased region" description="Basic and acidic residues" evidence="1">
    <location>
        <begin position="79"/>
        <end position="90"/>
    </location>
</feature>
<sequence>MVAEVIGGKNGGGDLPSSVGLLELNEPLIGCDAVAGLGIVVEDMDGLSHLHWQFHDFVFLQFLILGRWMERNFNFGKKLEKRERGKKEEATPGSDTSFAKHPGFDRTATRCLAPQGLTNNGSTLE</sequence>
<organism evidence="2 3">
    <name type="scientific">Senna tora</name>
    <dbReference type="NCBI Taxonomy" id="362788"/>
    <lineage>
        <taxon>Eukaryota</taxon>
        <taxon>Viridiplantae</taxon>
        <taxon>Streptophyta</taxon>
        <taxon>Embryophyta</taxon>
        <taxon>Tracheophyta</taxon>
        <taxon>Spermatophyta</taxon>
        <taxon>Magnoliopsida</taxon>
        <taxon>eudicotyledons</taxon>
        <taxon>Gunneridae</taxon>
        <taxon>Pentapetalae</taxon>
        <taxon>rosids</taxon>
        <taxon>fabids</taxon>
        <taxon>Fabales</taxon>
        <taxon>Fabaceae</taxon>
        <taxon>Caesalpinioideae</taxon>
        <taxon>Cassia clade</taxon>
        <taxon>Senna</taxon>
    </lineage>
</organism>
<proteinExistence type="predicted"/>
<evidence type="ECO:0000313" key="2">
    <source>
        <dbReference type="EMBL" id="KAF7802016.1"/>
    </source>
</evidence>
<gene>
    <name evidence="2" type="ORF">G2W53_041127</name>
</gene>
<dbReference type="OrthoDB" id="10586659at2759"/>
<keyword evidence="3" id="KW-1185">Reference proteome</keyword>
<dbReference type="Proteomes" id="UP000634136">
    <property type="component" value="Unassembled WGS sequence"/>
</dbReference>
<protein>
    <submittedName>
        <fullName evidence="2">Uncharacterized protein</fullName>
    </submittedName>
</protein>
<evidence type="ECO:0000313" key="3">
    <source>
        <dbReference type="Proteomes" id="UP000634136"/>
    </source>
</evidence>
<accession>A0A834SF82</accession>
<reference evidence="2" key="1">
    <citation type="submission" date="2020-09" db="EMBL/GenBank/DDBJ databases">
        <title>Genome-Enabled Discovery of Anthraquinone Biosynthesis in Senna tora.</title>
        <authorList>
            <person name="Kang S.-H."/>
            <person name="Pandey R.P."/>
            <person name="Lee C.-M."/>
            <person name="Sim J.-S."/>
            <person name="Jeong J.-T."/>
            <person name="Choi B.-S."/>
            <person name="Jung M."/>
            <person name="Ginzburg D."/>
            <person name="Zhao K."/>
            <person name="Won S.Y."/>
            <person name="Oh T.-J."/>
            <person name="Yu Y."/>
            <person name="Kim N.-H."/>
            <person name="Lee O.R."/>
            <person name="Lee T.-H."/>
            <person name="Bashyal P."/>
            <person name="Kim T.-S."/>
            <person name="Lee W.-H."/>
            <person name="Kawkins C."/>
            <person name="Kim C.-K."/>
            <person name="Kim J.S."/>
            <person name="Ahn B.O."/>
            <person name="Rhee S.Y."/>
            <person name="Sohng J.K."/>
        </authorList>
    </citation>
    <scope>NUCLEOTIDE SEQUENCE</scope>
    <source>
        <tissue evidence="2">Leaf</tissue>
    </source>
</reference>
<dbReference type="EMBL" id="JAAIUW010000013">
    <property type="protein sequence ID" value="KAF7802016.1"/>
    <property type="molecule type" value="Genomic_DNA"/>
</dbReference>
<feature type="compositionally biased region" description="Polar residues" evidence="1">
    <location>
        <begin position="116"/>
        <end position="125"/>
    </location>
</feature>
<dbReference type="AlphaFoldDB" id="A0A834SF82"/>